<feature type="region of interest" description="Disordered" evidence="5">
    <location>
        <begin position="339"/>
        <end position="406"/>
    </location>
</feature>
<dbReference type="InterPro" id="IPR053180">
    <property type="entry name" value="Ca-binding_acidic-repeat"/>
</dbReference>
<dbReference type="Pfam" id="PF18884">
    <property type="entry name" value="TSP3_bac"/>
    <property type="match status" value="5"/>
</dbReference>
<evidence type="ECO:0000256" key="4">
    <source>
        <dbReference type="ARBA" id="ARBA00022837"/>
    </source>
</evidence>
<proteinExistence type="predicted"/>
<dbReference type="Proteomes" id="UP001530293">
    <property type="component" value="Unassembled WGS sequence"/>
</dbReference>
<evidence type="ECO:0000256" key="1">
    <source>
        <dbReference type="ARBA" id="ARBA00004613"/>
    </source>
</evidence>
<sequence>MALASSSASPAIIVDDAAKLTKKQSQVLRGTVSSHHHHQHQHRGHRLLDTVVENDKLKTISINDTNTIVESLSMKSKEVKVMEDVVGIIDSKAAKLTEDSRAVRIARLESKADKLRAIISNNDTSASEIGHINGDKIHHHDDVKDDVNVIADPEKREIFDGESSSSSSVPQKCLKPKAAKLPPLATQPPMLSSTSEMKHLPNVTSVEDATTISTVGKRRMAIDPNTGEEEQQQQRPPQLNSTKPTPPLPPSPPPPKKTHPHDGNATTLAENSNITTTTTSTPATRIDIINANATESTLSISNTTTRDAVVTNATTLEAEAEIIEYENICDMYGNLLPGETSFAPTSTPADGDDDEEDEDITDLPKLADNDHDGLTNEKENTLGTDPLNSDSDTDGLDDGQEVSLGMDPLLTDTDMDGRNDYDEILSPDVLDTIGTADNDGDGLANTVESSESTGGFGTDPDRSDTDGDGLTDGMEVNIQGTDPLMSDTDGDALPDYDEAMIHGTNPLTKDSDGDGMSDGFEIKQGLDPLSSNANSTDEADGISPGCEIWSMNDWDTIYTTSISASVNFIYELAVSDDSNVKYVSERMENKMARMVGGELIQCESSSTRKLSVRQLSGPHHQQRRHLQVDGIDVMPEDIVTEMACTYFTPDNSAMPSNSSCYVIQGLMTLYLREDSAQTSTLQSSSEALKTILDAMNKEDPSPFLEDSGDYYAVSGVMGVRYIKGTPDEGGVVLIDNSGNPDAEEAEDDVDGAQEESLNSKEAGASESLSTLGISLVAIGAAAVIGTVVAATLLLNKKKRKRETDSKYAEFYDDGNDMDLKHESLDATTDMDASSMRDGSTPVSKRSRQMDWEGAEEDSVFSGLENMQGDNDPTFVRTSNLNDSGSVAMTTAEQGYEMAIPPMFLEERSPPRRYQASPIERPIYDNPLGIRKSPEANGRDYYVGNTVEF</sequence>
<feature type="compositionally biased region" description="Pro residues" evidence="5">
    <location>
        <begin position="244"/>
        <end position="255"/>
    </location>
</feature>
<keyword evidence="6" id="KW-0472">Membrane</keyword>
<feature type="region of interest" description="Disordered" evidence="5">
    <location>
        <begin position="734"/>
        <end position="764"/>
    </location>
</feature>
<reference evidence="7 8" key="1">
    <citation type="submission" date="2024-10" db="EMBL/GenBank/DDBJ databases">
        <title>Updated reference genomes for cyclostephanoid diatoms.</title>
        <authorList>
            <person name="Roberts W.R."/>
            <person name="Alverson A.J."/>
        </authorList>
    </citation>
    <scope>NUCLEOTIDE SEQUENCE [LARGE SCALE GENOMIC DNA]</scope>
    <source>
        <strain evidence="7 8">AJA232-27</strain>
    </source>
</reference>
<dbReference type="Gene3D" id="4.10.1080.10">
    <property type="entry name" value="TSP type-3 repeat"/>
    <property type="match status" value="1"/>
</dbReference>
<evidence type="ECO:0000313" key="8">
    <source>
        <dbReference type="Proteomes" id="UP001530293"/>
    </source>
</evidence>
<feature type="compositionally biased region" description="Acidic residues" evidence="5">
    <location>
        <begin position="741"/>
        <end position="753"/>
    </location>
</feature>
<feature type="compositionally biased region" description="Acidic residues" evidence="5">
    <location>
        <begin position="391"/>
        <end position="400"/>
    </location>
</feature>
<feature type="compositionally biased region" description="Low complexity" evidence="5">
    <location>
        <begin position="266"/>
        <end position="280"/>
    </location>
</feature>
<comment type="subcellular location">
    <subcellularLocation>
        <location evidence="1">Secreted</location>
    </subcellularLocation>
</comment>
<keyword evidence="4" id="KW-0106">Calcium</keyword>
<evidence type="ECO:0000256" key="6">
    <source>
        <dbReference type="SAM" id="Phobius"/>
    </source>
</evidence>
<dbReference type="AlphaFoldDB" id="A0ABD3MIF8"/>
<evidence type="ECO:0000256" key="5">
    <source>
        <dbReference type="SAM" id="MobiDB-lite"/>
    </source>
</evidence>
<gene>
    <name evidence="7" type="ORF">ACHAWU_009227</name>
</gene>
<keyword evidence="6" id="KW-0812">Transmembrane</keyword>
<comment type="caution">
    <text evidence="7">The sequence shown here is derived from an EMBL/GenBank/DDBJ whole genome shotgun (WGS) entry which is preliminary data.</text>
</comment>
<feature type="region of interest" description="Disordered" evidence="5">
    <location>
        <begin position="157"/>
        <end position="280"/>
    </location>
</feature>
<evidence type="ECO:0000256" key="3">
    <source>
        <dbReference type="ARBA" id="ARBA00022729"/>
    </source>
</evidence>
<feature type="transmembrane region" description="Helical" evidence="6">
    <location>
        <begin position="771"/>
        <end position="794"/>
    </location>
</feature>
<dbReference type="InterPro" id="IPR028974">
    <property type="entry name" value="TSP_type-3_rpt"/>
</dbReference>
<organism evidence="7 8">
    <name type="scientific">Discostella pseudostelligera</name>
    <dbReference type="NCBI Taxonomy" id="259834"/>
    <lineage>
        <taxon>Eukaryota</taxon>
        <taxon>Sar</taxon>
        <taxon>Stramenopiles</taxon>
        <taxon>Ochrophyta</taxon>
        <taxon>Bacillariophyta</taxon>
        <taxon>Coscinodiscophyceae</taxon>
        <taxon>Thalassiosirophycidae</taxon>
        <taxon>Stephanodiscales</taxon>
        <taxon>Stephanodiscaceae</taxon>
        <taxon>Discostella</taxon>
    </lineage>
</organism>
<keyword evidence="2" id="KW-0964">Secreted</keyword>
<dbReference type="PANTHER" id="PTHR37467">
    <property type="entry name" value="EXPORTED CALCIUM-BINDING GLYCOPROTEIN-RELATED"/>
    <property type="match status" value="1"/>
</dbReference>
<keyword evidence="6" id="KW-1133">Transmembrane helix</keyword>
<evidence type="ECO:0000313" key="7">
    <source>
        <dbReference type="EMBL" id="KAL3763543.1"/>
    </source>
</evidence>
<feature type="region of interest" description="Disordered" evidence="5">
    <location>
        <begin position="433"/>
        <end position="470"/>
    </location>
</feature>
<protein>
    <submittedName>
        <fullName evidence="7">Uncharacterized protein</fullName>
    </submittedName>
</protein>
<feature type="region of interest" description="Disordered" evidence="5">
    <location>
        <begin position="830"/>
        <end position="850"/>
    </location>
</feature>
<dbReference type="EMBL" id="JALLBG020000121">
    <property type="protein sequence ID" value="KAL3763543.1"/>
    <property type="molecule type" value="Genomic_DNA"/>
</dbReference>
<keyword evidence="3" id="KW-0732">Signal</keyword>
<accession>A0ABD3MIF8</accession>
<feature type="compositionally biased region" description="Basic and acidic residues" evidence="5">
    <location>
        <begin position="365"/>
        <end position="380"/>
    </location>
</feature>
<dbReference type="InterPro" id="IPR059100">
    <property type="entry name" value="TSP3_bac"/>
</dbReference>
<keyword evidence="8" id="KW-1185">Reference proteome</keyword>
<evidence type="ECO:0000256" key="2">
    <source>
        <dbReference type="ARBA" id="ARBA00022525"/>
    </source>
</evidence>
<dbReference type="PANTHER" id="PTHR37467:SF1">
    <property type="entry name" value="EXPORTED CALCIUM-BINDING GLYCOPROTEIN"/>
    <property type="match status" value="1"/>
</dbReference>
<feature type="compositionally biased region" description="Polar residues" evidence="5">
    <location>
        <begin position="381"/>
        <end position="390"/>
    </location>
</feature>
<feature type="compositionally biased region" description="Polar residues" evidence="5">
    <location>
        <begin position="202"/>
        <end position="214"/>
    </location>
</feature>
<name>A0ABD3MIF8_9STRA</name>
<feature type="compositionally biased region" description="Acidic residues" evidence="5">
    <location>
        <begin position="350"/>
        <end position="361"/>
    </location>
</feature>